<dbReference type="EMBL" id="MT631688">
    <property type="protein sequence ID" value="QNO57438.1"/>
    <property type="molecule type" value="Genomic_DNA"/>
</dbReference>
<evidence type="ECO:0000256" key="1">
    <source>
        <dbReference type="ARBA" id="ARBA00022603"/>
    </source>
</evidence>
<dbReference type="PROSITE" id="PS51608">
    <property type="entry name" value="SAM_MT_UBIE"/>
    <property type="match status" value="1"/>
</dbReference>
<dbReference type="PANTHER" id="PTHR43591:SF24">
    <property type="entry name" value="2-METHOXY-6-POLYPRENYL-1,4-BENZOQUINOL METHYLASE, MITOCHONDRIAL"/>
    <property type="match status" value="1"/>
</dbReference>
<dbReference type="AlphaFoldDB" id="A0A7G9ZB04"/>
<keyword evidence="1 5" id="KW-0489">Methyltransferase</keyword>
<evidence type="ECO:0000259" key="4">
    <source>
        <dbReference type="Pfam" id="PF08241"/>
    </source>
</evidence>
<dbReference type="SUPFAM" id="SSF53335">
    <property type="entry name" value="S-adenosyl-L-methionine-dependent methyltransferases"/>
    <property type="match status" value="1"/>
</dbReference>
<dbReference type="GO" id="GO:0032259">
    <property type="term" value="P:methylation"/>
    <property type="evidence" value="ECO:0007669"/>
    <property type="project" value="UniProtKB-KW"/>
</dbReference>
<reference evidence="5" key="1">
    <citation type="submission" date="2020-06" db="EMBL/GenBank/DDBJ databases">
        <title>Unique genomic features of the anaerobic methanotrophic archaea.</title>
        <authorList>
            <person name="Chadwick G.L."/>
            <person name="Skennerton C.T."/>
            <person name="Laso-Perez R."/>
            <person name="Leu A.O."/>
            <person name="Speth D.R."/>
            <person name="Yu H."/>
            <person name="Morgan-Lang C."/>
            <person name="Hatzenpichler R."/>
            <person name="Goudeau D."/>
            <person name="Malmstrom R."/>
            <person name="Brazelton W.J."/>
            <person name="Woyke T."/>
            <person name="Hallam S.J."/>
            <person name="Tyson G.W."/>
            <person name="Wegener G."/>
            <person name="Boetius A."/>
            <person name="Orphan V."/>
        </authorList>
    </citation>
    <scope>NUCLEOTIDE SEQUENCE</scope>
</reference>
<evidence type="ECO:0000256" key="2">
    <source>
        <dbReference type="ARBA" id="ARBA00022679"/>
    </source>
</evidence>
<dbReference type="CDD" id="cd02440">
    <property type="entry name" value="AdoMet_MTases"/>
    <property type="match status" value="1"/>
</dbReference>
<proteinExistence type="predicted"/>
<dbReference type="Gene3D" id="3.40.50.150">
    <property type="entry name" value="Vaccinia Virus protein VP39"/>
    <property type="match status" value="1"/>
</dbReference>
<keyword evidence="3" id="KW-0949">S-adenosyl-L-methionine</keyword>
<dbReference type="Pfam" id="PF08241">
    <property type="entry name" value="Methyltransf_11"/>
    <property type="match status" value="1"/>
</dbReference>
<accession>A0A7G9ZB04</accession>
<evidence type="ECO:0000256" key="3">
    <source>
        <dbReference type="ARBA" id="ARBA00022691"/>
    </source>
</evidence>
<dbReference type="EC" id="2.1.1.163" evidence="5"/>
<sequence length="223" mass="25647">MKKETNMQDLIRIEKERKYWDKYAPRYDRGIEKYWEFYSALVDKISQDVEVGNTVLEVAAGTGVISLKVAERAVRVYAVDISPLMVDEAKKKKEEKGIGNVEFSVHDAYSLPFDKDMFDAVICCSALHNMVNPEKALSEMNRVLKPEGRLIAPTICQGEYFKHKLMMTIFKLVAGFPVFHMFSFEELSNLIAESGFVIRNKEIIREMVFPIAYIVAERSKENV</sequence>
<protein>
    <submittedName>
        <fullName evidence="5">2-methoxy-6-polyprenyl-1,4-benzoquinol methylase, mitochondrial</fullName>
        <ecNumber evidence="5">2.1.1.163</ecNumber>
    </submittedName>
</protein>
<dbReference type="GO" id="GO:0043770">
    <property type="term" value="F:demethylmenaquinone methyltransferase activity"/>
    <property type="evidence" value="ECO:0007669"/>
    <property type="project" value="UniProtKB-EC"/>
</dbReference>
<feature type="domain" description="Methyltransferase type 11" evidence="4">
    <location>
        <begin position="56"/>
        <end position="151"/>
    </location>
</feature>
<dbReference type="InterPro" id="IPR004033">
    <property type="entry name" value="UbiE/COQ5_MeTrFase"/>
</dbReference>
<dbReference type="InterPro" id="IPR013216">
    <property type="entry name" value="Methyltransf_11"/>
</dbReference>
<dbReference type="InterPro" id="IPR029063">
    <property type="entry name" value="SAM-dependent_MTases_sf"/>
</dbReference>
<evidence type="ECO:0000313" key="5">
    <source>
        <dbReference type="EMBL" id="QNO57438.1"/>
    </source>
</evidence>
<name>A0A7G9ZB04_9EURY</name>
<dbReference type="PANTHER" id="PTHR43591">
    <property type="entry name" value="METHYLTRANSFERASE"/>
    <property type="match status" value="1"/>
</dbReference>
<gene>
    <name evidence="5" type="primary">COQ5_4</name>
    <name evidence="5" type="ORF">FKKJMMIK_00036</name>
</gene>
<organism evidence="5">
    <name type="scientific">Candidatus Methanophaga sp. ANME-1 ERB7</name>
    <dbReference type="NCBI Taxonomy" id="2759913"/>
    <lineage>
        <taxon>Archaea</taxon>
        <taxon>Methanobacteriati</taxon>
        <taxon>Methanobacteriota</taxon>
        <taxon>Stenosarchaea group</taxon>
        <taxon>Methanomicrobia</taxon>
        <taxon>Candidatus Methanophagales</taxon>
        <taxon>Candidatus Methanophagaceae</taxon>
        <taxon>Candidatus Methanophaga</taxon>
    </lineage>
</organism>
<dbReference type="GO" id="GO:0008757">
    <property type="term" value="F:S-adenosylmethionine-dependent methyltransferase activity"/>
    <property type="evidence" value="ECO:0007669"/>
    <property type="project" value="InterPro"/>
</dbReference>
<keyword evidence="2 5" id="KW-0808">Transferase</keyword>